<feature type="compositionally biased region" description="Pro residues" evidence="1">
    <location>
        <begin position="60"/>
        <end position="69"/>
    </location>
</feature>
<evidence type="ECO:0000313" key="2">
    <source>
        <dbReference type="EMBL" id="KIM19720.1"/>
    </source>
</evidence>
<dbReference type="EMBL" id="KN824564">
    <property type="protein sequence ID" value="KIM19720.1"/>
    <property type="molecule type" value="Genomic_DNA"/>
</dbReference>
<feature type="non-terminal residue" evidence="2">
    <location>
        <position position="1"/>
    </location>
</feature>
<protein>
    <submittedName>
        <fullName evidence="2">Uncharacterized protein</fullName>
    </submittedName>
</protein>
<reference evidence="3" key="2">
    <citation type="submission" date="2015-01" db="EMBL/GenBank/DDBJ databases">
        <title>Evolutionary Origins and Diversification of the Mycorrhizal Mutualists.</title>
        <authorList>
            <consortium name="DOE Joint Genome Institute"/>
            <consortium name="Mycorrhizal Genomics Consortium"/>
            <person name="Kohler A."/>
            <person name="Kuo A."/>
            <person name="Nagy L.G."/>
            <person name="Floudas D."/>
            <person name="Copeland A."/>
            <person name="Barry K.W."/>
            <person name="Cichocki N."/>
            <person name="Veneault-Fourrey C."/>
            <person name="LaButti K."/>
            <person name="Lindquist E.A."/>
            <person name="Lipzen A."/>
            <person name="Lundell T."/>
            <person name="Morin E."/>
            <person name="Murat C."/>
            <person name="Riley R."/>
            <person name="Ohm R."/>
            <person name="Sun H."/>
            <person name="Tunlid A."/>
            <person name="Henrissat B."/>
            <person name="Grigoriev I.V."/>
            <person name="Hibbett D.S."/>
            <person name="Martin F."/>
        </authorList>
    </citation>
    <scope>NUCLEOTIDE SEQUENCE [LARGE SCALE GENOMIC DNA]</scope>
    <source>
        <strain evidence="3">MAFF 305830</strain>
    </source>
</reference>
<proteinExistence type="predicted"/>
<feature type="compositionally biased region" description="Basic and acidic residues" evidence="1">
    <location>
        <begin position="71"/>
        <end position="81"/>
    </location>
</feature>
<gene>
    <name evidence="2" type="ORF">M408DRAFT_52493</name>
</gene>
<organism evidence="2 3">
    <name type="scientific">Serendipita vermifera MAFF 305830</name>
    <dbReference type="NCBI Taxonomy" id="933852"/>
    <lineage>
        <taxon>Eukaryota</taxon>
        <taxon>Fungi</taxon>
        <taxon>Dikarya</taxon>
        <taxon>Basidiomycota</taxon>
        <taxon>Agaricomycotina</taxon>
        <taxon>Agaricomycetes</taxon>
        <taxon>Sebacinales</taxon>
        <taxon>Serendipitaceae</taxon>
        <taxon>Serendipita</taxon>
    </lineage>
</organism>
<accession>A0A0C3A4Y1</accession>
<name>A0A0C3A4Y1_SERVB</name>
<dbReference type="OrthoDB" id="5599163at2759"/>
<dbReference type="Proteomes" id="UP000054097">
    <property type="component" value="Unassembled WGS sequence"/>
</dbReference>
<evidence type="ECO:0000256" key="1">
    <source>
        <dbReference type="SAM" id="MobiDB-lite"/>
    </source>
</evidence>
<dbReference type="HOGENOM" id="CLU_2580473_0_0_1"/>
<keyword evidence="3" id="KW-1185">Reference proteome</keyword>
<evidence type="ECO:0000313" key="3">
    <source>
        <dbReference type="Proteomes" id="UP000054097"/>
    </source>
</evidence>
<reference evidence="2 3" key="1">
    <citation type="submission" date="2014-04" db="EMBL/GenBank/DDBJ databases">
        <authorList>
            <consortium name="DOE Joint Genome Institute"/>
            <person name="Kuo A."/>
            <person name="Zuccaro A."/>
            <person name="Kohler A."/>
            <person name="Nagy L.G."/>
            <person name="Floudas D."/>
            <person name="Copeland A."/>
            <person name="Barry K.W."/>
            <person name="Cichocki N."/>
            <person name="Veneault-Fourrey C."/>
            <person name="LaButti K."/>
            <person name="Lindquist E.A."/>
            <person name="Lipzen A."/>
            <person name="Lundell T."/>
            <person name="Morin E."/>
            <person name="Murat C."/>
            <person name="Sun H."/>
            <person name="Tunlid A."/>
            <person name="Henrissat B."/>
            <person name="Grigoriev I.V."/>
            <person name="Hibbett D.S."/>
            <person name="Martin F."/>
            <person name="Nordberg H.P."/>
            <person name="Cantor M.N."/>
            <person name="Hua S.X."/>
        </authorList>
    </citation>
    <scope>NUCLEOTIDE SEQUENCE [LARGE SCALE GENOMIC DNA]</scope>
    <source>
        <strain evidence="2 3">MAFF 305830</strain>
    </source>
</reference>
<feature type="non-terminal residue" evidence="2">
    <location>
        <position position="81"/>
    </location>
</feature>
<feature type="region of interest" description="Disordered" evidence="1">
    <location>
        <begin position="51"/>
        <end position="81"/>
    </location>
</feature>
<sequence length="81" mass="9044">GAASWANARVLKWVQDEVVPIVAATKYKPVNKKVRPVPGVMPEEARTIRRFPSDPLAGYEPPPLDPPPFKDGVRVTRKRLD</sequence>
<dbReference type="AlphaFoldDB" id="A0A0C3A4Y1"/>